<dbReference type="RefSeq" id="WP_190970339.1">
    <property type="nucleotide sequence ID" value="NZ_JACJTB010000048.1"/>
</dbReference>
<dbReference type="Proteomes" id="UP000603457">
    <property type="component" value="Unassembled WGS sequence"/>
</dbReference>
<protein>
    <submittedName>
        <fullName evidence="1">Uncharacterized protein</fullName>
    </submittedName>
</protein>
<accession>A0ABR8G399</accession>
<dbReference type="EMBL" id="JACJTB010000048">
    <property type="protein sequence ID" value="MBD2597703.1"/>
    <property type="molecule type" value="Genomic_DNA"/>
</dbReference>
<proteinExistence type="predicted"/>
<reference evidence="1 2" key="1">
    <citation type="journal article" date="2020" name="ISME J.">
        <title>Comparative genomics reveals insights into cyanobacterial evolution and habitat adaptation.</title>
        <authorList>
            <person name="Chen M.Y."/>
            <person name="Teng W.K."/>
            <person name="Zhao L."/>
            <person name="Hu C.X."/>
            <person name="Zhou Y.K."/>
            <person name="Han B.P."/>
            <person name="Song L.R."/>
            <person name="Shu W.S."/>
        </authorList>
    </citation>
    <scope>NUCLEOTIDE SEQUENCE [LARGE SCALE GENOMIC DNA]</scope>
    <source>
        <strain evidence="1 2">FACHB-130</strain>
    </source>
</reference>
<name>A0ABR8G399_9NOSO</name>
<organism evidence="1 2">
    <name type="scientific">Nostoc spongiaeforme FACHB-130</name>
    <dbReference type="NCBI Taxonomy" id="1357510"/>
    <lineage>
        <taxon>Bacteria</taxon>
        <taxon>Bacillati</taxon>
        <taxon>Cyanobacteriota</taxon>
        <taxon>Cyanophyceae</taxon>
        <taxon>Nostocales</taxon>
        <taxon>Nostocaceae</taxon>
        <taxon>Nostoc</taxon>
    </lineage>
</organism>
<sequence>MLNTIWQSSIFANSYLVVVNLRDRSPESNYSLIFYPLAPSAYSVDNP</sequence>
<evidence type="ECO:0000313" key="1">
    <source>
        <dbReference type="EMBL" id="MBD2597703.1"/>
    </source>
</evidence>
<evidence type="ECO:0000313" key="2">
    <source>
        <dbReference type="Proteomes" id="UP000603457"/>
    </source>
</evidence>
<comment type="caution">
    <text evidence="1">The sequence shown here is derived from an EMBL/GenBank/DDBJ whole genome shotgun (WGS) entry which is preliminary data.</text>
</comment>
<keyword evidence="2" id="KW-1185">Reference proteome</keyword>
<gene>
    <name evidence="1" type="ORF">H6G74_25755</name>
</gene>